<dbReference type="InterPro" id="IPR002035">
    <property type="entry name" value="VWF_A"/>
</dbReference>
<proteinExistence type="predicted"/>
<reference evidence="3" key="3">
    <citation type="submission" date="2015-06" db="UniProtKB">
        <authorList>
            <consortium name="EnsemblMetazoa"/>
        </authorList>
    </citation>
    <scope>IDENTIFICATION</scope>
</reference>
<dbReference type="SUPFAM" id="SSF53300">
    <property type="entry name" value="vWA-like"/>
    <property type="match status" value="1"/>
</dbReference>
<dbReference type="PRINTS" id="PR00453">
    <property type="entry name" value="VWFADOMAIN"/>
</dbReference>
<dbReference type="HOGENOM" id="CLU_1107981_0_0_1"/>
<dbReference type="InterPro" id="IPR036465">
    <property type="entry name" value="vWFA_dom_sf"/>
</dbReference>
<dbReference type="CDD" id="cd01450">
    <property type="entry name" value="vWFA_subfamily_ECM"/>
    <property type="match status" value="1"/>
</dbReference>
<dbReference type="PANTHER" id="PTHR24020">
    <property type="entry name" value="COLLAGEN ALPHA"/>
    <property type="match status" value="1"/>
</dbReference>
<name>R7UCB0_CAPTE</name>
<dbReference type="EMBL" id="AMQN01024213">
    <property type="status" value="NOT_ANNOTATED_CDS"/>
    <property type="molecule type" value="Genomic_DNA"/>
</dbReference>
<dbReference type="STRING" id="283909.R7UCB0"/>
<dbReference type="EnsemblMetazoa" id="CapteT198253">
    <property type="protein sequence ID" value="CapteP198253"/>
    <property type="gene ID" value="CapteG198253"/>
</dbReference>
<dbReference type="Proteomes" id="UP000014760">
    <property type="component" value="Unassembled WGS sequence"/>
</dbReference>
<sequence length="251" mass="27707">MGVAERVESESVVDLVFAVDGSGSICDPDPSRWKYSSGCDNWEQIINFITEFVTVMEPSETGTHVGLVSFSTEGRLLAGLSWYYSADSMNEYIKGNLTYPGGDTNTTGGLEMTKDKVIGQAGDRETVRNVVVVITDGFPTFPKPNPRQRALDMANLLKEKADVFAVGVTSDIDDSFLSDISSGGVKDVNWFHISNFEGLKEIIDPVVQQGSRLSIFLLIKGRENWLKIDFESLFDAPKMIPMPGPHKEYHP</sequence>
<dbReference type="EMBL" id="KB302678">
    <property type="protein sequence ID" value="ELU04000.1"/>
    <property type="molecule type" value="Genomic_DNA"/>
</dbReference>
<evidence type="ECO:0000259" key="1">
    <source>
        <dbReference type="PROSITE" id="PS50234"/>
    </source>
</evidence>
<dbReference type="SMART" id="SM00327">
    <property type="entry name" value="VWA"/>
    <property type="match status" value="1"/>
</dbReference>
<organism evidence="2">
    <name type="scientific">Capitella teleta</name>
    <name type="common">Polychaete worm</name>
    <dbReference type="NCBI Taxonomy" id="283909"/>
    <lineage>
        <taxon>Eukaryota</taxon>
        <taxon>Metazoa</taxon>
        <taxon>Spiralia</taxon>
        <taxon>Lophotrochozoa</taxon>
        <taxon>Annelida</taxon>
        <taxon>Polychaeta</taxon>
        <taxon>Sedentaria</taxon>
        <taxon>Scolecida</taxon>
        <taxon>Capitellidae</taxon>
        <taxon>Capitella</taxon>
    </lineage>
</organism>
<protein>
    <recommendedName>
        <fullName evidence="1">VWFA domain-containing protein</fullName>
    </recommendedName>
</protein>
<feature type="domain" description="VWFA" evidence="1">
    <location>
        <begin position="14"/>
        <end position="206"/>
    </location>
</feature>
<dbReference type="Pfam" id="PF00092">
    <property type="entry name" value="VWA"/>
    <property type="match status" value="1"/>
</dbReference>
<evidence type="ECO:0000313" key="2">
    <source>
        <dbReference type="EMBL" id="ELU04000.1"/>
    </source>
</evidence>
<dbReference type="Gene3D" id="3.40.50.410">
    <property type="entry name" value="von Willebrand factor, type A domain"/>
    <property type="match status" value="1"/>
</dbReference>
<evidence type="ECO:0000313" key="3">
    <source>
        <dbReference type="EnsemblMetazoa" id="CapteP198253"/>
    </source>
</evidence>
<dbReference type="PROSITE" id="PS50234">
    <property type="entry name" value="VWFA"/>
    <property type="match status" value="1"/>
</dbReference>
<accession>R7UCB0</accession>
<gene>
    <name evidence="2" type="ORF">CAPTEDRAFT_198253</name>
</gene>
<dbReference type="InterPro" id="IPR050525">
    <property type="entry name" value="ECM_Assembly_Org"/>
</dbReference>
<keyword evidence="4" id="KW-1185">Reference proteome</keyword>
<evidence type="ECO:0000313" key="4">
    <source>
        <dbReference type="Proteomes" id="UP000014760"/>
    </source>
</evidence>
<reference evidence="4" key="1">
    <citation type="submission" date="2012-12" db="EMBL/GenBank/DDBJ databases">
        <authorList>
            <person name="Hellsten U."/>
            <person name="Grimwood J."/>
            <person name="Chapman J.A."/>
            <person name="Shapiro H."/>
            <person name="Aerts A."/>
            <person name="Otillar R.P."/>
            <person name="Terry A.Y."/>
            <person name="Boore J.L."/>
            <person name="Simakov O."/>
            <person name="Marletaz F."/>
            <person name="Cho S.-J."/>
            <person name="Edsinger-Gonzales E."/>
            <person name="Havlak P."/>
            <person name="Kuo D.-H."/>
            <person name="Larsson T."/>
            <person name="Lv J."/>
            <person name="Arendt D."/>
            <person name="Savage R."/>
            <person name="Osoegawa K."/>
            <person name="de Jong P."/>
            <person name="Lindberg D.R."/>
            <person name="Seaver E.C."/>
            <person name="Weisblat D.A."/>
            <person name="Putnam N.H."/>
            <person name="Grigoriev I.V."/>
            <person name="Rokhsar D.S."/>
        </authorList>
    </citation>
    <scope>NUCLEOTIDE SEQUENCE</scope>
    <source>
        <strain evidence="4">I ESC-2004</strain>
    </source>
</reference>
<dbReference type="AlphaFoldDB" id="R7UCB0"/>
<dbReference type="OrthoDB" id="6132182at2759"/>
<reference evidence="2 4" key="2">
    <citation type="journal article" date="2013" name="Nature">
        <title>Insights into bilaterian evolution from three spiralian genomes.</title>
        <authorList>
            <person name="Simakov O."/>
            <person name="Marletaz F."/>
            <person name="Cho S.J."/>
            <person name="Edsinger-Gonzales E."/>
            <person name="Havlak P."/>
            <person name="Hellsten U."/>
            <person name="Kuo D.H."/>
            <person name="Larsson T."/>
            <person name="Lv J."/>
            <person name="Arendt D."/>
            <person name="Savage R."/>
            <person name="Osoegawa K."/>
            <person name="de Jong P."/>
            <person name="Grimwood J."/>
            <person name="Chapman J.A."/>
            <person name="Shapiro H."/>
            <person name="Aerts A."/>
            <person name="Otillar R.P."/>
            <person name="Terry A.Y."/>
            <person name="Boore J.L."/>
            <person name="Grigoriev I.V."/>
            <person name="Lindberg D.R."/>
            <person name="Seaver E.C."/>
            <person name="Weisblat D.A."/>
            <person name="Putnam N.H."/>
            <person name="Rokhsar D.S."/>
        </authorList>
    </citation>
    <scope>NUCLEOTIDE SEQUENCE</scope>
    <source>
        <strain evidence="2 4">I ESC-2004</strain>
    </source>
</reference>
<dbReference type="PANTHER" id="PTHR24020:SF84">
    <property type="entry name" value="VWFA DOMAIN-CONTAINING PROTEIN"/>
    <property type="match status" value="1"/>
</dbReference>